<keyword evidence="4" id="KW-1003">Cell membrane</keyword>
<dbReference type="PANTHER" id="PTHR33529">
    <property type="entry name" value="SLR0882 PROTEIN-RELATED"/>
    <property type="match status" value="1"/>
</dbReference>
<keyword evidence="8 9" id="KW-0472">Membrane</keyword>
<dbReference type="PANTHER" id="PTHR33529:SF7">
    <property type="entry name" value="LIPOPOLYSACCHARIDE EXPORT SYSTEM PERMEASE PROTEIN LPTF"/>
    <property type="match status" value="1"/>
</dbReference>
<dbReference type="Pfam" id="PF03739">
    <property type="entry name" value="LptF_LptG"/>
    <property type="match status" value="1"/>
</dbReference>
<feature type="transmembrane region" description="Helical" evidence="9">
    <location>
        <begin position="266"/>
        <end position="287"/>
    </location>
</feature>
<name>A0A9X1YJL5_9BURK</name>
<feature type="transmembrane region" description="Helical" evidence="9">
    <location>
        <begin position="48"/>
        <end position="77"/>
    </location>
</feature>
<evidence type="ECO:0000256" key="2">
    <source>
        <dbReference type="ARBA" id="ARBA00014213"/>
    </source>
</evidence>
<reference evidence="10" key="1">
    <citation type="submission" date="2021-11" db="EMBL/GenBank/DDBJ databases">
        <title>BS-T2-15 a new species belonging to the Comamonadaceae family isolated from the soil of a French oak forest.</title>
        <authorList>
            <person name="Mieszkin S."/>
            <person name="Alain K."/>
        </authorList>
    </citation>
    <scope>NUCLEOTIDE SEQUENCE</scope>
    <source>
        <strain evidence="10">BS-T2-15</strain>
    </source>
</reference>
<dbReference type="GO" id="GO:0055085">
    <property type="term" value="P:transmembrane transport"/>
    <property type="evidence" value="ECO:0007669"/>
    <property type="project" value="InterPro"/>
</dbReference>
<organism evidence="10 11">
    <name type="scientific">Scleromatobacter humisilvae</name>
    <dbReference type="NCBI Taxonomy" id="2897159"/>
    <lineage>
        <taxon>Bacteria</taxon>
        <taxon>Pseudomonadati</taxon>
        <taxon>Pseudomonadota</taxon>
        <taxon>Betaproteobacteria</taxon>
        <taxon>Burkholderiales</taxon>
        <taxon>Sphaerotilaceae</taxon>
        <taxon>Scleromatobacter</taxon>
    </lineage>
</organism>
<evidence type="ECO:0000256" key="4">
    <source>
        <dbReference type="ARBA" id="ARBA00022475"/>
    </source>
</evidence>
<evidence type="ECO:0000313" key="10">
    <source>
        <dbReference type="EMBL" id="MCK9686080.1"/>
    </source>
</evidence>
<protein>
    <recommendedName>
        <fullName evidence="2">Lipopolysaccharide export system permease protein LptF</fullName>
    </recommendedName>
</protein>
<feature type="transmembrane region" description="Helical" evidence="9">
    <location>
        <begin position="299"/>
        <end position="320"/>
    </location>
</feature>
<accession>A0A9X1YJL5</accession>
<dbReference type="InterPro" id="IPR030922">
    <property type="entry name" value="LptF"/>
</dbReference>
<evidence type="ECO:0000256" key="5">
    <source>
        <dbReference type="ARBA" id="ARBA00022519"/>
    </source>
</evidence>
<comment type="subcellular location">
    <subcellularLocation>
        <location evidence="1">Cell inner membrane</location>
        <topology evidence="1">Multi-pass membrane protein</topology>
    </subcellularLocation>
</comment>
<proteinExistence type="predicted"/>
<evidence type="ECO:0000256" key="3">
    <source>
        <dbReference type="ARBA" id="ARBA00022448"/>
    </source>
</evidence>
<dbReference type="GO" id="GO:0043190">
    <property type="term" value="C:ATP-binding cassette (ABC) transporter complex"/>
    <property type="evidence" value="ECO:0007669"/>
    <property type="project" value="InterPro"/>
</dbReference>
<feature type="transmembrane region" description="Helical" evidence="9">
    <location>
        <begin position="98"/>
        <end position="121"/>
    </location>
</feature>
<keyword evidence="11" id="KW-1185">Reference proteome</keyword>
<evidence type="ECO:0000256" key="7">
    <source>
        <dbReference type="ARBA" id="ARBA00022989"/>
    </source>
</evidence>
<keyword evidence="6 9" id="KW-0812">Transmembrane</keyword>
<evidence type="ECO:0000256" key="8">
    <source>
        <dbReference type="ARBA" id="ARBA00023136"/>
    </source>
</evidence>
<evidence type="ECO:0000313" key="11">
    <source>
        <dbReference type="Proteomes" id="UP001139353"/>
    </source>
</evidence>
<keyword evidence="3" id="KW-0813">Transport</keyword>
<dbReference type="RefSeq" id="WP_275682110.1">
    <property type="nucleotide sequence ID" value="NZ_JAJLJH010000002.1"/>
</dbReference>
<dbReference type="EMBL" id="JAJLJH010000002">
    <property type="protein sequence ID" value="MCK9686080.1"/>
    <property type="molecule type" value="Genomic_DNA"/>
</dbReference>
<feature type="transmembrane region" description="Helical" evidence="9">
    <location>
        <begin position="12"/>
        <end position="36"/>
    </location>
</feature>
<evidence type="ECO:0000256" key="9">
    <source>
        <dbReference type="SAM" id="Phobius"/>
    </source>
</evidence>
<dbReference type="NCBIfam" id="TIGR04407">
    <property type="entry name" value="LptF_YjgP"/>
    <property type="match status" value="1"/>
</dbReference>
<comment type="caution">
    <text evidence="10">The sequence shown here is derived from an EMBL/GenBank/DDBJ whole genome shotgun (WGS) entry which is preliminary data.</text>
</comment>
<dbReference type="InterPro" id="IPR005495">
    <property type="entry name" value="LptG/LptF_permease"/>
</dbReference>
<evidence type="ECO:0000256" key="6">
    <source>
        <dbReference type="ARBA" id="ARBA00022692"/>
    </source>
</evidence>
<dbReference type="AlphaFoldDB" id="A0A9X1YJL5"/>
<dbReference type="GO" id="GO:0015920">
    <property type="term" value="P:lipopolysaccharide transport"/>
    <property type="evidence" value="ECO:0007669"/>
    <property type="project" value="TreeGrafter"/>
</dbReference>
<keyword evidence="5" id="KW-0997">Cell inner membrane</keyword>
<dbReference type="Proteomes" id="UP001139353">
    <property type="component" value="Unassembled WGS sequence"/>
</dbReference>
<sequence length="367" mass="40096">MLFDSTVRKELARSFGATLMVILTIFMTNMVIRTLGLAANGAVAPQDVVFIFTLLGLQTLPIILSLSMFIGVILTLGRMYRESEMAIWFSSGVGLARFIRPVIATSWPVIVLVGILMLFVWPWSYSQYNDLRQRFEQRADVLRASPGQFQSSGDGRRVFFVEKAASGAAAGGRNVFILNDAGTRESVALSQSGKIENVGDDRFLVLDSGHMEQTDKTSGEHTHVEFKNYRVHAGTGAAPNNNAPSPRAVDTADLVLGGGPAYMGELTYRVGLILGVTNLLFMGISLSAANPRRASNWSLLFAALAFVIYFNLLNLTQAWVTAGRANIVVVLVGLHGAAFLLGLGLIWWREHATVIHPLKLLLRRSAR</sequence>
<gene>
    <name evidence="10" type="primary">lptF</name>
    <name evidence="10" type="ORF">LPC04_10215</name>
</gene>
<keyword evidence="7 9" id="KW-1133">Transmembrane helix</keyword>
<feature type="transmembrane region" description="Helical" evidence="9">
    <location>
        <begin position="326"/>
        <end position="348"/>
    </location>
</feature>
<evidence type="ECO:0000256" key="1">
    <source>
        <dbReference type="ARBA" id="ARBA00004429"/>
    </source>
</evidence>